<dbReference type="PANTHER" id="PTHR30332:SF17">
    <property type="entry name" value="TYPE IV PILIATION SYSTEM PROTEIN DR_0774-RELATED"/>
    <property type="match status" value="1"/>
</dbReference>
<evidence type="ECO:0000313" key="5">
    <source>
        <dbReference type="Proteomes" id="UP000011721"/>
    </source>
</evidence>
<keyword evidence="5" id="KW-1185">Reference proteome</keyword>
<feature type="domain" description="Type II/III secretion system secretin-like" evidence="2">
    <location>
        <begin position="317"/>
        <end position="470"/>
    </location>
</feature>
<evidence type="ECO:0000259" key="2">
    <source>
        <dbReference type="Pfam" id="PF00263"/>
    </source>
</evidence>
<dbReference type="Pfam" id="PF13629">
    <property type="entry name" value="T2SS-T3SS_pil_N"/>
    <property type="match status" value="1"/>
</dbReference>
<reference evidence="5" key="1">
    <citation type="journal article" date="2013" name="Stand. Genomic Sci.">
        <title>Complete genome sequence of Desulfocapsa sulfexigens, a marine deltaproteobacterium specialized in disproportionating inorganic sulfur compounds.</title>
        <authorList>
            <person name="Finster K.W."/>
            <person name="Kjeldsen K.U."/>
            <person name="Kube M."/>
            <person name="Reinhardt R."/>
            <person name="Mussmann M."/>
            <person name="Amann R."/>
            <person name="Schreiber L."/>
        </authorList>
    </citation>
    <scope>NUCLEOTIDE SEQUENCE [LARGE SCALE GENOMIC DNA]</scope>
    <source>
        <strain evidence="5">DSM 10523 / SB164P1</strain>
    </source>
</reference>
<proteinExistence type="inferred from homology"/>
<dbReference type="InterPro" id="IPR032789">
    <property type="entry name" value="T2SS-T3SS_pil_N"/>
</dbReference>
<dbReference type="AlphaFoldDB" id="M1NZY7"/>
<sequence>MTSSDTHTLPPGRRPIFPTLLLCTLFLFISFPQESSAREAVTMFLGEVKVLEIDAIERVAIGNPAVASNSILPQGQLVLLADSVGATTMHLWLKDGQEKDFDIVVNEKKVFDDYEELVSLLSTFQGIKPIRIGDLTVIKGKIHKKDKSQFDRILKRYGDVLDLVTARDIQSEVSLLLKDIPNLTVREIGGYTVLSGEISKEFSPLIAIIEQKYQNIMNLTRVHAAVAGKMIYMKVKIMELSKSVTQKLGINWGNLMTGLTGPSLVFGVESSRNGGTLLNDNSTSSVLTKPGGTDLTTSRGYFGIATGVTSVINLSLQNGDGVILAEPQLSTRSGGKATFHAGGEYPIATTSSMGQVNVEYKKYGIMLNIEPLVDDRDNILAHIETEISNIDHGQNFGDYVGILTRNTSTDVSLKVGETLVMAGLVQNVAHNDFNKVKWLGDTPILGPLFRSQDFQNQLTELVIFVTPYVYDASSTVNSGKLTEAARIQKQFDEIVKGHELVD</sequence>
<dbReference type="PANTHER" id="PTHR30332">
    <property type="entry name" value="PROBABLE GENERAL SECRETION PATHWAY PROTEIN D"/>
    <property type="match status" value="1"/>
</dbReference>
<dbReference type="Proteomes" id="UP000011721">
    <property type="component" value="Chromosome"/>
</dbReference>
<dbReference type="InterPro" id="IPR004846">
    <property type="entry name" value="T2SS/T3SS_dom"/>
</dbReference>
<dbReference type="EMBL" id="CP003985">
    <property type="protein sequence ID" value="AGF76838.1"/>
    <property type="molecule type" value="Genomic_DNA"/>
</dbReference>
<evidence type="ECO:0000259" key="3">
    <source>
        <dbReference type="Pfam" id="PF13629"/>
    </source>
</evidence>
<gene>
    <name evidence="4" type="ordered locus">UWK_00253</name>
</gene>
<name>M1NZY7_DESSD</name>
<evidence type="ECO:0000256" key="1">
    <source>
        <dbReference type="RuleBase" id="RU004003"/>
    </source>
</evidence>
<dbReference type="Pfam" id="PF00263">
    <property type="entry name" value="Secretin"/>
    <property type="match status" value="1"/>
</dbReference>
<protein>
    <submittedName>
        <fullName evidence="4">Flp pilus assembly protein, secretin CpaC</fullName>
    </submittedName>
</protein>
<dbReference type="eggNOG" id="COG4964">
    <property type="taxonomic scope" value="Bacteria"/>
</dbReference>
<dbReference type="GO" id="GO:0009306">
    <property type="term" value="P:protein secretion"/>
    <property type="evidence" value="ECO:0007669"/>
    <property type="project" value="InterPro"/>
</dbReference>
<organism evidence="4 5">
    <name type="scientific">Desulfocapsa sulfexigens (strain DSM 10523 / SB164P1)</name>
    <dbReference type="NCBI Taxonomy" id="1167006"/>
    <lineage>
        <taxon>Bacteria</taxon>
        <taxon>Pseudomonadati</taxon>
        <taxon>Thermodesulfobacteriota</taxon>
        <taxon>Desulfobulbia</taxon>
        <taxon>Desulfobulbales</taxon>
        <taxon>Desulfocapsaceae</taxon>
        <taxon>Desulfocapsa</taxon>
    </lineage>
</organism>
<evidence type="ECO:0000313" key="4">
    <source>
        <dbReference type="EMBL" id="AGF76838.1"/>
    </source>
</evidence>
<dbReference type="RefSeq" id="WP_015402537.1">
    <property type="nucleotide sequence ID" value="NC_020304.1"/>
</dbReference>
<accession>M1NZY7</accession>
<dbReference type="OrthoDB" id="9775455at2"/>
<dbReference type="KEGG" id="dsf:UWK_00253"/>
<comment type="similarity">
    <text evidence="1">Belongs to the bacterial secretin family.</text>
</comment>
<dbReference type="HOGENOM" id="CLU_017952_2_0_7"/>
<dbReference type="STRING" id="1167006.UWK_00253"/>
<dbReference type="InterPro" id="IPR050810">
    <property type="entry name" value="Bact_Secretion_Sys_Channel"/>
</dbReference>
<feature type="domain" description="Pilus formation protein N-terminal" evidence="3">
    <location>
        <begin position="39"/>
        <end position="105"/>
    </location>
</feature>
<dbReference type="GO" id="GO:0015627">
    <property type="term" value="C:type II protein secretion system complex"/>
    <property type="evidence" value="ECO:0007669"/>
    <property type="project" value="TreeGrafter"/>
</dbReference>